<evidence type="ECO:0000313" key="5">
    <source>
        <dbReference type="EMBL" id="MBE1603224.1"/>
    </source>
</evidence>
<keyword evidence="6" id="KW-1185">Reference proteome</keyword>
<comment type="caution">
    <text evidence="5">The sequence shown here is derived from an EMBL/GenBank/DDBJ whole genome shotgun (WGS) entry which is preliminary data.</text>
</comment>
<protein>
    <submittedName>
        <fullName evidence="5">Multiple sugar transport system substrate-binding protein</fullName>
    </submittedName>
</protein>
<dbReference type="Proteomes" id="UP000638648">
    <property type="component" value="Unassembled WGS sequence"/>
</dbReference>
<keyword evidence="3" id="KW-0813">Transport</keyword>
<evidence type="ECO:0000313" key="6">
    <source>
        <dbReference type="Proteomes" id="UP000638648"/>
    </source>
</evidence>
<reference evidence="5" key="1">
    <citation type="submission" date="2020-10" db="EMBL/GenBank/DDBJ databases">
        <title>Sequencing the genomes of 1000 actinobacteria strains.</title>
        <authorList>
            <person name="Klenk H.-P."/>
        </authorList>
    </citation>
    <scope>NUCLEOTIDE SEQUENCE</scope>
    <source>
        <strain evidence="5">DSM 45354</strain>
    </source>
</reference>
<dbReference type="PROSITE" id="PS51318">
    <property type="entry name" value="TAT"/>
    <property type="match status" value="1"/>
</dbReference>
<dbReference type="PANTHER" id="PTHR43649:SF31">
    <property type="entry name" value="SN-GLYCEROL-3-PHOSPHATE-BINDING PERIPLASMIC PROTEIN UGPB"/>
    <property type="match status" value="1"/>
</dbReference>
<dbReference type="InterPro" id="IPR050490">
    <property type="entry name" value="Bact_solute-bd_prot1"/>
</dbReference>
<sequence length="485" mass="53005">MTTFDRRRFLRVAGASMATAALGVSGCARTSSKEERDTQSESQHLLRWWDQFQPLKALQEKTFRGFESSHRGVRVEYTVYNPNEMGQALQLAYKSRKIADVHSIAGLSTPPARLVKDGWFAPVDLPDNARSTLPADALLDGLHVFDDKLYSFPIFSFRQYTTLNWFNKELVERAGGDPENGPATWDEFRTLARAMTKGGVYGWIQGLQFAERMQAHLTDLAKAAGAPGETDPRTGEYLYGGDAFVSAVEFLRSLVKDKVVFPASTSLDARTGRARWVTGVAGMFFDGCWNIGVVAGDFKEFADKVGVGSIPSPEGGAVLHNPPTDGTFYISSQSAQPELAGQLLARLVTDDYQAGLATQMDQPPLNLDVVQQADVHPTYRRAIQLFQDGVRLAPTPVGRNAATAQVVAAMRAPRPTLGELVQGILSGQVADARKALREYAAKQTAERDRAIAEVVKSGAKVGVEDWTFANWTAGKDYTADLYGQA</sequence>
<dbReference type="PANTHER" id="PTHR43649">
    <property type="entry name" value="ARABINOSE-BINDING PROTEIN-RELATED"/>
    <property type="match status" value="1"/>
</dbReference>
<dbReference type="GO" id="GO:0030313">
    <property type="term" value="C:cell envelope"/>
    <property type="evidence" value="ECO:0007669"/>
    <property type="project" value="UniProtKB-SubCell"/>
</dbReference>
<keyword evidence="5" id="KW-0762">Sugar transport</keyword>
<dbReference type="RefSeq" id="WP_192748101.1">
    <property type="nucleotide sequence ID" value="NZ_BAABJL010000055.1"/>
</dbReference>
<dbReference type="EMBL" id="JADBEM010000001">
    <property type="protein sequence ID" value="MBE1603224.1"/>
    <property type="molecule type" value="Genomic_DNA"/>
</dbReference>
<gene>
    <name evidence="5" type="ORF">HEB94_000072</name>
</gene>
<dbReference type="PROSITE" id="PS51257">
    <property type="entry name" value="PROKAR_LIPOPROTEIN"/>
    <property type="match status" value="1"/>
</dbReference>
<dbReference type="AlphaFoldDB" id="A0A927MNN3"/>
<evidence type="ECO:0000256" key="4">
    <source>
        <dbReference type="ARBA" id="ARBA00022729"/>
    </source>
</evidence>
<evidence type="ECO:0000256" key="3">
    <source>
        <dbReference type="ARBA" id="ARBA00022448"/>
    </source>
</evidence>
<accession>A0A927MNN3</accession>
<dbReference type="InterPro" id="IPR006311">
    <property type="entry name" value="TAT_signal"/>
</dbReference>
<comment type="subcellular location">
    <subcellularLocation>
        <location evidence="1">Cell envelope</location>
    </subcellularLocation>
</comment>
<name>A0A927MNN3_9ACTN</name>
<dbReference type="Pfam" id="PF13416">
    <property type="entry name" value="SBP_bac_8"/>
    <property type="match status" value="1"/>
</dbReference>
<evidence type="ECO:0000256" key="1">
    <source>
        <dbReference type="ARBA" id="ARBA00004196"/>
    </source>
</evidence>
<comment type="similarity">
    <text evidence="2">Belongs to the bacterial solute-binding protein 1 family.</text>
</comment>
<evidence type="ECO:0000256" key="2">
    <source>
        <dbReference type="ARBA" id="ARBA00008520"/>
    </source>
</evidence>
<dbReference type="InterPro" id="IPR006059">
    <property type="entry name" value="SBP"/>
</dbReference>
<keyword evidence="4" id="KW-0732">Signal</keyword>
<dbReference type="Gene3D" id="3.40.190.10">
    <property type="entry name" value="Periplasmic binding protein-like II"/>
    <property type="match status" value="1"/>
</dbReference>
<proteinExistence type="inferred from homology"/>
<dbReference type="SUPFAM" id="SSF53850">
    <property type="entry name" value="Periplasmic binding protein-like II"/>
    <property type="match status" value="1"/>
</dbReference>
<organism evidence="5 6">
    <name type="scientific">Actinopolymorpha pittospori</name>
    <dbReference type="NCBI Taxonomy" id="648752"/>
    <lineage>
        <taxon>Bacteria</taxon>
        <taxon>Bacillati</taxon>
        <taxon>Actinomycetota</taxon>
        <taxon>Actinomycetes</taxon>
        <taxon>Propionibacteriales</taxon>
        <taxon>Actinopolymorphaceae</taxon>
        <taxon>Actinopolymorpha</taxon>
    </lineage>
</organism>